<gene>
    <name evidence="1" type="ORF">AVEN_41604_1</name>
</gene>
<comment type="caution">
    <text evidence="1">The sequence shown here is derived from an EMBL/GenBank/DDBJ whole genome shotgun (WGS) entry which is preliminary data.</text>
</comment>
<dbReference type="PANTHER" id="PTHR38681:SF1">
    <property type="entry name" value="RETROVIRUS-RELATED POL POLYPROTEIN FROM TRANSPOSON 412-LIKE PROTEIN"/>
    <property type="match status" value="1"/>
</dbReference>
<evidence type="ECO:0000313" key="1">
    <source>
        <dbReference type="EMBL" id="GBM27489.1"/>
    </source>
</evidence>
<proteinExistence type="predicted"/>
<dbReference type="AlphaFoldDB" id="A0A4Y2EGX0"/>
<dbReference type="OrthoDB" id="422540at2759"/>
<name>A0A4Y2EGX0_ARAVE</name>
<sequence length="206" mass="23612">MVRKFESRKRSLTPLGHKVCRESWLHALLLVLLGVRASFKDSDIFCRSGVRTYLGIFLIFGEFFSFTSVTTPESSFLQTSRRQVRSVRPVPTSYQYSGPVFVSGGRLKASHVFLRIDRIRKSLEPPYAGPCKFRSRTSKLFTVEVNSRPVTISIERLKAALMLPDEIACRNFPRIIRVVPRSLMSSLYMEDVHGRLFISRLDCLCD</sequence>
<protein>
    <submittedName>
        <fullName evidence="1">Uncharacterized protein</fullName>
    </submittedName>
</protein>
<dbReference type="PANTHER" id="PTHR38681">
    <property type="entry name" value="RETROVIRUS-RELATED POL POLYPROTEIN FROM TRANSPOSON 412-LIKE PROTEIN-RELATED"/>
    <property type="match status" value="1"/>
</dbReference>
<reference evidence="1 2" key="1">
    <citation type="journal article" date="2019" name="Sci. Rep.">
        <title>Orb-weaving spider Araneus ventricosus genome elucidates the spidroin gene catalogue.</title>
        <authorList>
            <person name="Kono N."/>
            <person name="Nakamura H."/>
            <person name="Ohtoshi R."/>
            <person name="Moran D.A.P."/>
            <person name="Shinohara A."/>
            <person name="Yoshida Y."/>
            <person name="Fujiwara M."/>
            <person name="Mori M."/>
            <person name="Tomita M."/>
            <person name="Arakawa K."/>
        </authorList>
    </citation>
    <scope>NUCLEOTIDE SEQUENCE [LARGE SCALE GENOMIC DNA]</scope>
</reference>
<accession>A0A4Y2EGX0</accession>
<keyword evidence="2" id="KW-1185">Reference proteome</keyword>
<dbReference type="Proteomes" id="UP000499080">
    <property type="component" value="Unassembled WGS sequence"/>
</dbReference>
<organism evidence="1 2">
    <name type="scientific">Araneus ventricosus</name>
    <name type="common">Orbweaver spider</name>
    <name type="synonym">Epeira ventricosa</name>
    <dbReference type="NCBI Taxonomy" id="182803"/>
    <lineage>
        <taxon>Eukaryota</taxon>
        <taxon>Metazoa</taxon>
        <taxon>Ecdysozoa</taxon>
        <taxon>Arthropoda</taxon>
        <taxon>Chelicerata</taxon>
        <taxon>Arachnida</taxon>
        <taxon>Araneae</taxon>
        <taxon>Araneomorphae</taxon>
        <taxon>Entelegynae</taxon>
        <taxon>Araneoidea</taxon>
        <taxon>Araneidae</taxon>
        <taxon>Araneus</taxon>
    </lineage>
</organism>
<dbReference type="EMBL" id="BGPR01092510">
    <property type="protein sequence ID" value="GBM27489.1"/>
    <property type="molecule type" value="Genomic_DNA"/>
</dbReference>
<evidence type="ECO:0000313" key="2">
    <source>
        <dbReference type="Proteomes" id="UP000499080"/>
    </source>
</evidence>